<evidence type="ECO:0000313" key="2">
    <source>
        <dbReference type="EMBL" id="MTH62252.1"/>
    </source>
</evidence>
<organism evidence="2 3">
    <name type="scientific">Paracoccus litorisediminis</name>
    <dbReference type="NCBI Taxonomy" id="2006130"/>
    <lineage>
        <taxon>Bacteria</taxon>
        <taxon>Pseudomonadati</taxon>
        <taxon>Pseudomonadota</taxon>
        <taxon>Alphaproteobacteria</taxon>
        <taxon>Rhodobacterales</taxon>
        <taxon>Paracoccaceae</taxon>
        <taxon>Paracoccus</taxon>
    </lineage>
</organism>
<name>A0A844HXR7_9RHOB</name>
<dbReference type="Pfam" id="PF13614">
    <property type="entry name" value="AAA_31"/>
    <property type="match status" value="1"/>
</dbReference>
<comment type="caution">
    <text evidence="2">The sequence shown here is derived from an EMBL/GenBank/DDBJ whole genome shotgun (WGS) entry which is preliminary data.</text>
</comment>
<reference evidence="2 3" key="1">
    <citation type="submission" date="2019-11" db="EMBL/GenBank/DDBJ databases">
        <authorList>
            <person name="Dong K."/>
        </authorList>
    </citation>
    <scope>NUCLEOTIDE SEQUENCE [LARGE SCALE GENOMIC DNA]</scope>
    <source>
        <strain evidence="2 3">NBRC 112902</strain>
    </source>
</reference>
<accession>A0A844HXR7</accession>
<proteinExistence type="predicted"/>
<dbReference type="Proteomes" id="UP000449846">
    <property type="component" value="Unassembled WGS sequence"/>
</dbReference>
<dbReference type="PANTHER" id="PTHR13696">
    <property type="entry name" value="P-LOOP CONTAINING NUCLEOSIDE TRIPHOSPHATE HYDROLASE"/>
    <property type="match status" value="1"/>
</dbReference>
<keyword evidence="3" id="KW-1185">Reference proteome</keyword>
<sequence>MKIIACYSNKGGVGKTATAVNLAHAFAQSGARVLLCDLDPQGASGFYFRVKPSKKLLDEAFFKDTERFAKAIRGSDFDNLDILPANMSFRDFDVFLSRMKHNRERLGRSLKSVAGDYDIVLLDCPPNISMLAENVFEAADHIVVPVIPTTLSERTFEQLLDFLDDHAQADKQKVVAFFSMVQKQKTLHAETMARMRETYPDRFLAVEVPFSTDIERMGTHRAPVATFAQTRPAAKAYDELQRELRARMEGTTDD</sequence>
<dbReference type="PIRSF" id="PIRSF009320">
    <property type="entry name" value="Nuc_binding_HP_1000"/>
    <property type="match status" value="1"/>
</dbReference>
<dbReference type="PANTHER" id="PTHR13696:SF52">
    <property type="entry name" value="PARA FAMILY PROTEIN CT_582"/>
    <property type="match status" value="1"/>
</dbReference>
<protein>
    <submittedName>
        <fullName evidence="2">AAA family ATPase</fullName>
    </submittedName>
</protein>
<dbReference type="CDD" id="cd02042">
    <property type="entry name" value="ParAB_family"/>
    <property type="match status" value="1"/>
</dbReference>
<dbReference type="RefSeq" id="WP_343043196.1">
    <property type="nucleotide sequence ID" value="NZ_WMIG01000029.1"/>
</dbReference>
<dbReference type="SUPFAM" id="SSF52540">
    <property type="entry name" value="P-loop containing nucleoside triphosphate hydrolases"/>
    <property type="match status" value="1"/>
</dbReference>
<feature type="domain" description="AAA" evidence="1">
    <location>
        <begin position="1"/>
        <end position="171"/>
    </location>
</feature>
<evidence type="ECO:0000313" key="3">
    <source>
        <dbReference type="Proteomes" id="UP000449846"/>
    </source>
</evidence>
<gene>
    <name evidence="2" type="ORF">GL300_23975</name>
</gene>
<evidence type="ECO:0000259" key="1">
    <source>
        <dbReference type="Pfam" id="PF13614"/>
    </source>
</evidence>
<dbReference type="AlphaFoldDB" id="A0A844HXR7"/>
<dbReference type="InterPro" id="IPR050678">
    <property type="entry name" value="DNA_Partitioning_ATPase"/>
</dbReference>
<dbReference type="EMBL" id="WMIG01000029">
    <property type="protein sequence ID" value="MTH62252.1"/>
    <property type="molecule type" value="Genomic_DNA"/>
</dbReference>
<dbReference type="Gene3D" id="3.40.50.300">
    <property type="entry name" value="P-loop containing nucleotide triphosphate hydrolases"/>
    <property type="match status" value="1"/>
</dbReference>
<dbReference type="InterPro" id="IPR027417">
    <property type="entry name" value="P-loop_NTPase"/>
</dbReference>
<dbReference type="InterPro" id="IPR025669">
    <property type="entry name" value="AAA_dom"/>
</dbReference>